<accession>A0AAP2W5R1</accession>
<evidence type="ECO:0000313" key="1">
    <source>
        <dbReference type="EMBL" id="MCD1295815.1"/>
    </source>
</evidence>
<protein>
    <recommendedName>
        <fullName evidence="3">Tetratricopeptide repeat-containing protein</fullName>
    </recommendedName>
</protein>
<dbReference type="InterPro" id="IPR011990">
    <property type="entry name" value="TPR-like_helical_dom_sf"/>
</dbReference>
<name>A0AAP2W5R1_9EURY</name>
<evidence type="ECO:0000313" key="2">
    <source>
        <dbReference type="Proteomes" id="UP001320159"/>
    </source>
</evidence>
<comment type="caution">
    <text evidence="1">The sequence shown here is derived from an EMBL/GenBank/DDBJ whole genome shotgun (WGS) entry which is preliminary data.</text>
</comment>
<dbReference type="Proteomes" id="UP001320159">
    <property type="component" value="Unassembled WGS sequence"/>
</dbReference>
<proteinExistence type="predicted"/>
<dbReference type="Pfam" id="PF13424">
    <property type="entry name" value="TPR_12"/>
    <property type="match status" value="1"/>
</dbReference>
<dbReference type="RefSeq" id="WP_230742671.1">
    <property type="nucleotide sequence ID" value="NZ_PGCK01000011.1"/>
</dbReference>
<dbReference type="AlphaFoldDB" id="A0AAP2W5R1"/>
<dbReference type="InterPro" id="IPR019734">
    <property type="entry name" value="TPR_rpt"/>
</dbReference>
<dbReference type="Gene3D" id="1.25.40.10">
    <property type="entry name" value="Tetratricopeptide repeat domain"/>
    <property type="match status" value="1"/>
</dbReference>
<dbReference type="SUPFAM" id="SSF48452">
    <property type="entry name" value="TPR-like"/>
    <property type="match status" value="1"/>
</dbReference>
<organism evidence="1 2">
    <name type="scientific">Methanooceanicella nereidis</name>
    <dbReference type="NCBI Taxonomy" id="2052831"/>
    <lineage>
        <taxon>Archaea</taxon>
        <taxon>Methanobacteriati</taxon>
        <taxon>Methanobacteriota</taxon>
        <taxon>Stenosarchaea group</taxon>
        <taxon>Methanomicrobia</taxon>
        <taxon>Methanocellales</taxon>
        <taxon>Methanocellaceae</taxon>
        <taxon>Methanooceanicella</taxon>
    </lineage>
</organism>
<dbReference type="EMBL" id="PGCK01000011">
    <property type="protein sequence ID" value="MCD1295815.1"/>
    <property type="molecule type" value="Genomic_DNA"/>
</dbReference>
<evidence type="ECO:0008006" key="3">
    <source>
        <dbReference type="Google" id="ProtNLM"/>
    </source>
</evidence>
<dbReference type="SMART" id="SM00028">
    <property type="entry name" value="TPR"/>
    <property type="match status" value="2"/>
</dbReference>
<reference evidence="1 2" key="1">
    <citation type="submission" date="2017-11" db="EMBL/GenBank/DDBJ databases">
        <title>Isolation and Characterization of Family Methanocellaceae Species from Potential Methane Hydrate Area Offshore Southwestern Taiwan.</title>
        <authorList>
            <person name="Zhang W.-L."/>
            <person name="Chen W.-C."/>
            <person name="Lai M.-C."/>
            <person name="Chen S.-C."/>
        </authorList>
    </citation>
    <scope>NUCLEOTIDE SEQUENCE [LARGE SCALE GENOMIC DNA]</scope>
    <source>
        <strain evidence="1 2">CWC-04</strain>
    </source>
</reference>
<sequence>MSARKKMTRLIQIGLSHGEKAKRLSEKGYYAEALEELDIALSAFCEQNKDGSWDNAIAGILNNIGFVSILLNKYEDAANAFLESLKIKSNLDNNDNILGTLTGLSEAYRCLCEHEAAIECIEDAFELAIALKENDIAFKLLQQYDKIERSKNRFPDMNYLAADYDEIYLPELSADISAVIRNINLKVLSPDTLKIDMVIGFPGLKNDLADIRKKWQMDSVTKYGSLYRIFPCLFLLFPQAVAEEVTDLSVVNEEETPVSSSSAYFNGNIYEPGSYHRSGPQAMPEFNSYTYCGGKGALIEWDIEANGWYHLSVEIKLEKNDKNIDLTIVLPFGSSHISKISMDPGKHETYRSLRIDAGKFYDTDINSLLNFRPENVIYSDERKLYEGSLNDIFEINADISQKYCVLSFRILC</sequence>
<gene>
    <name evidence="1" type="ORF">CUJ83_12490</name>
</gene>
<keyword evidence="2" id="KW-1185">Reference proteome</keyword>